<keyword evidence="8 13" id="KW-0812">Transmembrane</keyword>
<evidence type="ECO:0000256" key="11">
    <source>
        <dbReference type="ARBA" id="ARBA00023136"/>
    </source>
</evidence>
<feature type="transmembrane region" description="Helical" evidence="13">
    <location>
        <begin position="103"/>
        <end position="125"/>
    </location>
</feature>
<keyword evidence="9 12" id="KW-0201">Cytochrome c-type biogenesis</keyword>
<evidence type="ECO:0000256" key="12">
    <source>
        <dbReference type="PIRNR" id="PIRNR002764"/>
    </source>
</evidence>
<comment type="function">
    <text evidence="1 12">Required for the export of heme to the periplasm for the biogenesis of c-type cytochromes.</text>
</comment>
<dbReference type="PIRSF" id="PIRSF002764">
    <property type="entry name" value="CcmB"/>
    <property type="match status" value="1"/>
</dbReference>
<sequence length="223" mass="23252">MIKTFIAILSRDVRLAWRHGTDSLAALLFFILCSCLFPLALGPSPDLLHRVAPGIIWVCALLAAMLPLERLFSADFEDGSLDSLRLTGLPAPYIGLGKILSHWLTTGLPLLIAAGPMGLMLGMTVADLPALLMGLALGTPLLSLIGGMAAAIALGARRGGLLLPLIILPLASPVLIFGASAVYRAQYHLPSEPELDVLGAFLLVALPACAFATGAALRAASQD</sequence>
<evidence type="ECO:0000256" key="13">
    <source>
        <dbReference type="SAM" id="Phobius"/>
    </source>
</evidence>
<evidence type="ECO:0000256" key="10">
    <source>
        <dbReference type="ARBA" id="ARBA00022989"/>
    </source>
</evidence>
<dbReference type="InterPro" id="IPR026031">
    <property type="entry name" value="Cyt_c_CcmB_bac"/>
</dbReference>
<dbReference type="EMBL" id="JAWJZY010000002">
    <property type="protein sequence ID" value="MEE8658456.1"/>
    <property type="molecule type" value="Genomic_DNA"/>
</dbReference>
<keyword evidence="11 12" id="KW-0472">Membrane</keyword>
<feature type="transmembrane region" description="Helical" evidence="13">
    <location>
        <begin position="161"/>
        <end position="185"/>
    </location>
</feature>
<evidence type="ECO:0000313" key="14">
    <source>
        <dbReference type="EMBL" id="MEE8658456.1"/>
    </source>
</evidence>
<comment type="subcellular location">
    <subcellularLocation>
        <location evidence="2">Cell inner membrane</location>
        <topology evidence="2">Multi-pass membrane protein</topology>
    </subcellularLocation>
</comment>
<dbReference type="PANTHER" id="PTHR30070">
    <property type="entry name" value="HEME EXPORTER PROTEIN B"/>
    <property type="match status" value="1"/>
</dbReference>
<organism evidence="14 15">
    <name type="scientific">Sorlinia euscelidii</name>
    <dbReference type="NCBI Taxonomy" id="3081148"/>
    <lineage>
        <taxon>Bacteria</taxon>
        <taxon>Pseudomonadati</taxon>
        <taxon>Pseudomonadota</taxon>
        <taxon>Alphaproteobacteria</taxon>
        <taxon>Acetobacterales</taxon>
        <taxon>Acetobacteraceae</taxon>
        <taxon>Sorlinia</taxon>
    </lineage>
</organism>
<dbReference type="InterPro" id="IPR003544">
    <property type="entry name" value="Cyt_c_biogenesis_CcmB"/>
</dbReference>
<evidence type="ECO:0000313" key="15">
    <source>
        <dbReference type="Proteomes" id="UP001312908"/>
    </source>
</evidence>
<reference evidence="14 15" key="1">
    <citation type="submission" date="2023-10" db="EMBL/GenBank/DDBJ databases">
        <title>Sorlinia euscelidii gen. nov., sp. nov., an acetic acid bacteria isolated from the gut of Euscelidius variegatus emitter.</title>
        <authorList>
            <person name="Michoud G."/>
            <person name="Marasco R."/>
            <person name="Seferji K."/>
            <person name="Gonella E."/>
            <person name="Garuglieri E."/>
            <person name="Alma A."/>
            <person name="Mapelli F."/>
            <person name="Borin S."/>
            <person name="Daffonchio D."/>
            <person name="Crotti E."/>
        </authorList>
    </citation>
    <scope>NUCLEOTIDE SEQUENCE [LARGE SCALE GENOMIC DNA]</scope>
    <source>
        <strain evidence="14 15">EV16P</strain>
    </source>
</reference>
<gene>
    <name evidence="14" type="ORF">DOFOFD_05470</name>
</gene>
<evidence type="ECO:0000256" key="5">
    <source>
        <dbReference type="ARBA" id="ARBA00022448"/>
    </source>
</evidence>
<dbReference type="Proteomes" id="UP001312908">
    <property type="component" value="Unassembled WGS sequence"/>
</dbReference>
<keyword evidence="5 12" id="KW-0813">Transport</keyword>
<evidence type="ECO:0000256" key="2">
    <source>
        <dbReference type="ARBA" id="ARBA00004429"/>
    </source>
</evidence>
<dbReference type="NCBIfam" id="TIGR01190">
    <property type="entry name" value="ccmB"/>
    <property type="match status" value="1"/>
</dbReference>
<comment type="similarity">
    <text evidence="3 12">Belongs to the CcmB/CycW/HelB family.</text>
</comment>
<dbReference type="PANTHER" id="PTHR30070:SF1">
    <property type="entry name" value="CYTOCHROME C BIOGENESIS B-RELATED"/>
    <property type="match status" value="1"/>
</dbReference>
<dbReference type="PRINTS" id="PR01414">
    <property type="entry name" value="CCMBBIOGNSIS"/>
</dbReference>
<proteinExistence type="inferred from homology"/>
<dbReference type="Pfam" id="PF03379">
    <property type="entry name" value="CcmB"/>
    <property type="match status" value="1"/>
</dbReference>
<feature type="transmembrane region" description="Helical" evidence="13">
    <location>
        <begin position="131"/>
        <end position="154"/>
    </location>
</feature>
<feature type="transmembrane region" description="Helical" evidence="13">
    <location>
        <begin position="197"/>
        <end position="217"/>
    </location>
</feature>
<evidence type="ECO:0000256" key="7">
    <source>
        <dbReference type="ARBA" id="ARBA00022519"/>
    </source>
</evidence>
<accession>A0ABU7U288</accession>
<feature type="transmembrane region" description="Helical" evidence="13">
    <location>
        <begin position="21"/>
        <end position="41"/>
    </location>
</feature>
<name>A0ABU7U288_9PROT</name>
<evidence type="ECO:0000256" key="8">
    <source>
        <dbReference type="ARBA" id="ARBA00022692"/>
    </source>
</evidence>
<evidence type="ECO:0000256" key="3">
    <source>
        <dbReference type="ARBA" id="ARBA00010544"/>
    </source>
</evidence>
<evidence type="ECO:0000256" key="1">
    <source>
        <dbReference type="ARBA" id="ARBA00002442"/>
    </source>
</evidence>
<evidence type="ECO:0000256" key="9">
    <source>
        <dbReference type="ARBA" id="ARBA00022748"/>
    </source>
</evidence>
<keyword evidence="10 13" id="KW-1133">Transmembrane helix</keyword>
<evidence type="ECO:0000256" key="6">
    <source>
        <dbReference type="ARBA" id="ARBA00022475"/>
    </source>
</evidence>
<protein>
    <recommendedName>
        <fullName evidence="4 12">Heme exporter protein B</fullName>
    </recommendedName>
</protein>
<evidence type="ECO:0000256" key="4">
    <source>
        <dbReference type="ARBA" id="ARBA00016452"/>
    </source>
</evidence>
<feature type="transmembrane region" description="Helical" evidence="13">
    <location>
        <begin position="47"/>
        <end position="66"/>
    </location>
</feature>
<dbReference type="RefSeq" id="WP_394819385.1">
    <property type="nucleotide sequence ID" value="NZ_JAWJZY010000002.1"/>
</dbReference>
<dbReference type="PROSITE" id="PS51257">
    <property type="entry name" value="PROKAR_LIPOPROTEIN"/>
    <property type="match status" value="1"/>
</dbReference>
<keyword evidence="6 12" id="KW-1003">Cell membrane</keyword>
<keyword evidence="15" id="KW-1185">Reference proteome</keyword>
<keyword evidence="7 12" id="KW-0997">Cell inner membrane</keyword>
<comment type="caution">
    <text evidence="14">The sequence shown here is derived from an EMBL/GenBank/DDBJ whole genome shotgun (WGS) entry which is preliminary data.</text>
</comment>